<dbReference type="Proteomes" id="UP001596303">
    <property type="component" value="Unassembled WGS sequence"/>
</dbReference>
<evidence type="ECO:0000256" key="1">
    <source>
        <dbReference type="SAM" id="Coils"/>
    </source>
</evidence>
<comment type="caution">
    <text evidence="3">The sequence shown here is derived from an EMBL/GenBank/DDBJ whole genome shotgun (WGS) entry which is preliminary data.</text>
</comment>
<dbReference type="RefSeq" id="WP_377380950.1">
    <property type="nucleotide sequence ID" value="NZ_JBHSSW010000066.1"/>
</dbReference>
<organism evidence="3 4">
    <name type="scientific">Ponticaulis profundi</name>
    <dbReference type="NCBI Taxonomy" id="2665222"/>
    <lineage>
        <taxon>Bacteria</taxon>
        <taxon>Pseudomonadati</taxon>
        <taxon>Pseudomonadota</taxon>
        <taxon>Alphaproteobacteria</taxon>
        <taxon>Hyphomonadales</taxon>
        <taxon>Hyphomonadaceae</taxon>
        <taxon>Ponticaulis</taxon>
    </lineage>
</organism>
<keyword evidence="1" id="KW-0175">Coiled coil</keyword>
<keyword evidence="4" id="KW-1185">Reference proteome</keyword>
<feature type="signal peptide" evidence="2">
    <location>
        <begin position="1"/>
        <end position="23"/>
    </location>
</feature>
<accession>A0ABW1SEL9</accession>
<feature type="coiled-coil region" evidence="1">
    <location>
        <begin position="26"/>
        <end position="53"/>
    </location>
</feature>
<reference evidence="4" key="1">
    <citation type="journal article" date="2019" name="Int. J. Syst. Evol. Microbiol.">
        <title>The Global Catalogue of Microorganisms (GCM) 10K type strain sequencing project: providing services to taxonomists for standard genome sequencing and annotation.</title>
        <authorList>
            <consortium name="The Broad Institute Genomics Platform"/>
            <consortium name="The Broad Institute Genome Sequencing Center for Infectious Disease"/>
            <person name="Wu L."/>
            <person name="Ma J."/>
        </authorList>
    </citation>
    <scope>NUCLEOTIDE SEQUENCE [LARGE SCALE GENOMIC DNA]</scope>
    <source>
        <strain evidence="4">CGMCC-1.15741</strain>
    </source>
</reference>
<gene>
    <name evidence="3" type="ORF">ACFQDM_16445</name>
</gene>
<evidence type="ECO:0000313" key="3">
    <source>
        <dbReference type="EMBL" id="MFC6199671.1"/>
    </source>
</evidence>
<dbReference type="SUPFAM" id="SSF56935">
    <property type="entry name" value="Porins"/>
    <property type="match status" value="1"/>
</dbReference>
<proteinExistence type="predicted"/>
<protein>
    <submittedName>
        <fullName evidence="3">DcaP family trimeric outer membrane transporter</fullName>
    </submittedName>
</protein>
<name>A0ABW1SEL9_9PROT</name>
<dbReference type="Pfam" id="PF19577">
    <property type="entry name" value="DcaP"/>
    <property type="match status" value="1"/>
</dbReference>
<dbReference type="EMBL" id="JBHSSW010000066">
    <property type="protein sequence ID" value="MFC6199671.1"/>
    <property type="molecule type" value="Genomic_DNA"/>
</dbReference>
<dbReference type="InterPro" id="IPR045748">
    <property type="entry name" value="DcaP"/>
</dbReference>
<keyword evidence="2" id="KW-0732">Signal</keyword>
<evidence type="ECO:0000313" key="4">
    <source>
        <dbReference type="Proteomes" id="UP001596303"/>
    </source>
</evidence>
<feature type="chain" id="PRO_5045692943" evidence="2">
    <location>
        <begin position="24"/>
        <end position="437"/>
    </location>
</feature>
<evidence type="ECO:0000256" key="2">
    <source>
        <dbReference type="SAM" id="SignalP"/>
    </source>
</evidence>
<sequence length="437" mass="46656">MKSVLKSVLLSGIALATVQAASATDTSELEARLAALEALVSDLKSELAEEKAKRDADIVRLETSSQSVTTPESANPVDGMRIGDTIVKVGGFVDLDAHVTNLSDGSFGASSIARDFYIPGATPIGGEETTATDFTAQATRFFISANRDIGENKVAAHIEMDFLGSMQGDQRVSNSYSPRLRRAFLDFNNWRIGQEWSTFQNTSAIPESASFLVLSDGMIFERQAMIRYTAGNWQFALENGNATITPVGGGRIEADGNLIPDVIGRYNFSGDYGNVSVAAIARQLRLESGAIDEETFGYGLSVSGKLNAGARDDIRFALTAGEGIGRYIGLNAANGAAIDPVTGELEAIPSVGGLIAWRHPFAETARLNIGYSGLFIDNPDFAVASMTESTQSVFGALLWDLAPKVTVGTELMFGQRETKGGDDGNITRFTFSTKYAF</sequence>